<dbReference type="Proteomes" id="UP000027284">
    <property type="component" value="Unassembled WGS sequence"/>
</dbReference>
<feature type="domain" description="PKD" evidence="7">
    <location>
        <begin position="79"/>
        <end position="162"/>
    </location>
</feature>
<dbReference type="CDD" id="cd00146">
    <property type="entry name" value="PKD"/>
    <property type="match status" value="2"/>
</dbReference>
<dbReference type="STRING" id="1312852.EG19_10820"/>
<evidence type="ECO:0000259" key="7">
    <source>
        <dbReference type="PROSITE" id="PS50093"/>
    </source>
</evidence>
<dbReference type="Gene3D" id="2.60.40.10">
    <property type="entry name" value="Immunoglobulins"/>
    <property type="match status" value="1"/>
</dbReference>
<dbReference type="Pfam" id="PF00801">
    <property type="entry name" value="PKD"/>
    <property type="match status" value="1"/>
</dbReference>
<keyword evidence="4" id="KW-1133">Transmembrane helix</keyword>
<protein>
    <recommendedName>
        <fullName evidence="7">PKD domain-containing protein</fullName>
    </recommendedName>
</protein>
<keyword evidence="3" id="KW-0677">Repeat</keyword>
<evidence type="ECO:0000256" key="5">
    <source>
        <dbReference type="ARBA" id="ARBA00023136"/>
    </source>
</evidence>
<gene>
    <name evidence="8" type="ORF">EG19_10820</name>
</gene>
<dbReference type="InterPro" id="IPR022409">
    <property type="entry name" value="PKD/Chitinase_dom"/>
</dbReference>
<reference evidence="8 9" key="1">
    <citation type="submission" date="2014-04" db="EMBL/GenBank/DDBJ databases">
        <title>The Genome Sequence of Thermoanaerobaculum aquaticum MP-01, The First Cultivated Group 23 Acidobacterium.</title>
        <authorList>
            <person name="Stamps B.W."/>
            <person name="Losey N.A."/>
            <person name="Lawson P.A."/>
            <person name="Stevenson B.S."/>
        </authorList>
    </citation>
    <scope>NUCLEOTIDE SEQUENCE [LARGE SCALE GENOMIC DNA]</scope>
    <source>
        <strain evidence="8 9">MP-01</strain>
    </source>
</reference>
<feature type="region of interest" description="Disordered" evidence="6">
    <location>
        <begin position="1"/>
        <end position="23"/>
    </location>
</feature>
<dbReference type="GO" id="GO:0005886">
    <property type="term" value="C:plasma membrane"/>
    <property type="evidence" value="ECO:0007669"/>
    <property type="project" value="TreeGrafter"/>
</dbReference>
<dbReference type="AlphaFoldDB" id="A0A062XYX4"/>
<sequence length="853" mass="90851">MTFSLSGPPASGSGSITINTGEGPKPVTYPCTLGVCAATHTYQTAGTKTVTAVGKVNGVDYSGSTTVTVQSNCNEPQAPAADFTWSPVQPQPGQPVQFTDMSGGNPTAWSWNFGDGVPPVIPPGTSDSKNPTYIFQKEGTYTVTLTASNCKGSSTKQKQITVLPACGGTAVPVADFTWQPWEPTQEQVCQTFPGQCSKQPYAGQKVKLTDASTNNPTDWHWYDFQELKADFTGQATVTVLWSQPGPKNVRLKAKNCVGWSEEKLKTVQIYADERPVTADFEPPANASVGKQSTLTAKTGFAYGDPTEFTWEIQDPKPGEPTPVKLSGNPVNYSFKCGGQRQVKLTAKRGTYTGTVTKTVEVSGQVCGPEAFVAADAAKVPGLNNTLWRTDLRIFNPANTETRVNLYVLEAGKSNSNPPGVSNVPIPPKSSLALDNVLEFFRQQAGVDVSKAAVRVTYENAEGVPPVVVGRTYTNVPGGGTFGQLIPALEVRPGSMPREQWITGLRHDGTGGEGFRTNVSLYNLRPSEARLDLFLYDAQGQLKAVKQGKTIAPLGYEQASLLSFFSVPDPLGVATVKLVLTEGSEAGFNGSVVDNRTGDASLETNEPPASGTVLVIPGIAHNPGAAGSMWRSSVTLTNPATEAKSFTLKFVPRGLPKFEKDVTLPGAQTLPIGDVVAWVVEPLPAPDVSGTLLVYPKDGVFPVVSARTFNLAADGGTYGQTLKSFHAGNAAGGDTGYRRLYLTGMASEDIARSNLGFVHVGGPTVNFKVWFYDEQGRLLNPDANTPYTVALSETNPWDQDKLENRFRNKGWTLPANLRVVSAVIEVEGGIGQAYASVIDNLTNDPIFIPAVPAP</sequence>
<dbReference type="SMART" id="SM00089">
    <property type="entry name" value="PKD"/>
    <property type="match status" value="2"/>
</dbReference>
<dbReference type="GO" id="GO:0005261">
    <property type="term" value="F:monoatomic cation channel activity"/>
    <property type="evidence" value="ECO:0007669"/>
    <property type="project" value="TreeGrafter"/>
</dbReference>
<proteinExistence type="predicted"/>
<dbReference type="SUPFAM" id="SSF49299">
    <property type="entry name" value="PKD domain"/>
    <property type="match status" value="2"/>
</dbReference>
<evidence type="ECO:0000256" key="2">
    <source>
        <dbReference type="ARBA" id="ARBA00022692"/>
    </source>
</evidence>
<keyword evidence="9" id="KW-1185">Reference proteome</keyword>
<organism evidence="8 9">
    <name type="scientific">Thermoanaerobaculum aquaticum</name>
    <dbReference type="NCBI Taxonomy" id="1312852"/>
    <lineage>
        <taxon>Bacteria</taxon>
        <taxon>Pseudomonadati</taxon>
        <taxon>Acidobacteriota</taxon>
        <taxon>Thermoanaerobaculia</taxon>
        <taxon>Thermoanaerobaculales</taxon>
        <taxon>Thermoanaerobaculaceae</taxon>
        <taxon>Thermoanaerobaculum</taxon>
    </lineage>
</organism>
<dbReference type="GO" id="GO:0006816">
    <property type="term" value="P:calcium ion transport"/>
    <property type="evidence" value="ECO:0007669"/>
    <property type="project" value="TreeGrafter"/>
</dbReference>
<comment type="caution">
    <text evidence="8">The sequence shown here is derived from an EMBL/GenBank/DDBJ whole genome shotgun (WGS) entry which is preliminary data.</text>
</comment>
<keyword evidence="5" id="KW-0472">Membrane</keyword>
<dbReference type="PROSITE" id="PS50093">
    <property type="entry name" value="PKD"/>
    <property type="match status" value="1"/>
</dbReference>
<dbReference type="PANTHER" id="PTHR46730:SF4">
    <property type="entry name" value="POLYCYSTIC KIDNEY DISEASE PROTEIN 1-LIKE 1"/>
    <property type="match status" value="1"/>
</dbReference>
<dbReference type="InterPro" id="IPR035986">
    <property type="entry name" value="PKD_dom_sf"/>
</dbReference>
<keyword evidence="2" id="KW-0812">Transmembrane</keyword>
<dbReference type="InterPro" id="IPR013783">
    <property type="entry name" value="Ig-like_fold"/>
</dbReference>
<dbReference type="PANTHER" id="PTHR46730">
    <property type="entry name" value="POLYCYSTIN-1"/>
    <property type="match status" value="1"/>
</dbReference>
<dbReference type="EMBL" id="JMFG01000006">
    <property type="protein sequence ID" value="KDA54644.1"/>
    <property type="molecule type" value="Genomic_DNA"/>
</dbReference>
<evidence type="ECO:0000256" key="4">
    <source>
        <dbReference type="ARBA" id="ARBA00022989"/>
    </source>
</evidence>
<name>A0A062XYX4_9BACT</name>
<evidence type="ECO:0000256" key="1">
    <source>
        <dbReference type="ARBA" id="ARBA00004141"/>
    </source>
</evidence>
<feature type="compositionally biased region" description="Low complexity" evidence="6">
    <location>
        <begin position="1"/>
        <end position="15"/>
    </location>
</feature>
<dbReference type="InterPro" id="IPR000601">
    <property type="entry name" value="PKD_dom"/>
</dbReference>
<accession>A0A062XYX4</accession>
<evidence type="ECO:0000313" key="9">
    <source>
        <dbReference type="Proteomes" id="UP000027284"/>
    </source>
</evidence>
<comment type="subcellular location">
    <subcellularLocation>
        <location evidence="1">Membrane</location>
        <topology evidence="1">Multi-pass membrane protein</topology>
    </subcellularLocation>
</comment>
<evidence type="ECO:0000256" key="3">
    <source>
        <dbReference type="ARBA" id="ARBA00022737"/>
    </source>
</evidence>
<evidence type="ECO:0000256" key="6">
    <source>
        <dbReference type="SAM" id="MobiDB-lite"/>
    </source>
</evidence>
<evidence type="ECO:0000313" key="8">
    <source>
        <dbReference type="EMBL" id="KDA54644.1"/>
    </source>
</evidence>